<keyword evidence="3" id="KW-1185">Reference proteome</keyword>
<comment type="caution">
    <text evidence="2">The sequence shown here is derived from an EMBL/GenBank/DDBJ whole genome shotgun (WGS) entry which is preliminary data.</text>
</comment>
<sequence>MTDHFNTQMAEFQKSLQGAIPAASPTSNIAGQFNAFRAFVLSALAGLQQQVELLAKQTDQLEMRSRRKMLLVHGVPEGNNDNLLTTVTSSLSNHLKLPDLQEDCISRCQRLGQPKGDKPRAILLKFQDMPTKNQVWYAKTSLKNTGITLSEFLTKDRHDAFMAARQRFGVSKCWTREGLILIVGEDGKRHRVTSKAEVNAIPQAYSDVQVPTTAEPSAGVSNSKTTSAAPKVVKPAVKTPLRQKRLARR</sequence>
<dbReference type="OrthoDB" id="6926476at2759"/>
<feature type="region of interest" description="Disordered" evidence="1">
    <location>
        <begin position="212"/>
        <end position="249"/>
    </location>
</feature>
<evidence type="ECO:0000313" key="3">
    <source>
        <dbReference type="Proteomes" id="UP000838756"/>
    </source>
</evidence>
<dbReference type="AlphaFoldDB" id="A0A8S4R2G0"/>
<feature type="compositionally biased region" description="Polar residues" evidence="1">
    <location>
        <begin position="212"/>
        <end position="228"/>
    </location>
</feature>
<dbReference type="Gene3D" id="3.30.70.1820">
    <property type="entry name" value="L1 transposable element, RRM domain"/>
    <property type="match status" value="1"/>
</dbReference>
<evidence type="ECO:0000313" key="2">
    <source>
        <dbReference type="EMBL" id="CAH2228906.1"/>
    </source>
</evidence>
<dbReference type="Proteomes" id="UP000838756">
    <property type="component" value="Unassembled WGS sequence"/>
</dbReference>
<protein>
    <submittedName>
        <fullName evidence="2">Jg7359 protein</fullName>
    </submittedName>
</protein>
<accession>A0A8S4R2G0</accession>
<organism evidence="2 3">
    <name type="scientific">Pararge aegeria aegeria</name>
    <dbReference type="NCBI Taxonomy" id="348720"/>
    <lineage>
        <taxon>Eukaryota</taxon>
        <taxon>Metazoa</taxon>
        <taxon>Ecdysozoa</taxon>
        <taxon>Arthropoda</taxon>
        <taxon>Hexapoda</taxon>
        <taxon>Insecta</taxon>
        <taxon>Pterygota</taxon>
        <taxon>Neoptera</taxon>
        <taxon>Endopterygota</taxon>
        <taxon>Lepidoptera</taxon>
        <taxon>Glossata</taxon>
        <taxon>Ditrysia</taxon>
        <taxon>Papilionoidea</taxon>
        <taxon>Nymphalidae</taxon>
        <taxon>Satyrinae</taxon>
        <taxon>Satyrini</taxon>
        <taxon>Parargina</taxon>
        <taxon>Pararge</taxon>
    </lineage>
</organism>
<dbReference type="EMBL" id="CAKXAJ010024477">
    <property type="protein sequence ID" value="CAH2228906.1"/>
    <property type="molecule type" value="Genomic_DNA"/>
</dbReference>
<reference evidence="2" key="1">
    <citation type="submission" date="2022-03" db="EMBL/GenBank/DDBJ databases">
        <authorList>
            <person name="Lindestad O."/>
        </authorList>
    </citation>
    <scope>NUCLEOTIDE SEQUENCE</scope>
</reference>
<proteinExistence type="predicted"/>
<name>A0A8S4R2G0_9NEOP</name>
<gene>
    <name evidence="2" type="primary">jg7359</name>
    <name evidence="2" type="ORF">PAEG_LOCUS8449</name>
</gene>
<evidence type="ECO:0000256" key="1">
    <source>
        <dbReference type="SAM" id="MobiDB-lite"/>
    </source>
</evidence>